<dbReference type="InterPro" id="IPR045141">
    <property type="entry name" value="NAA60-like"/>
</dbReference>
<evidence type="ECO:0000313" key="13">
    <source>
        <dbReference type="Proteomes" id="UP000316726"/>
    </source>
</evidence>
<keyword evidence="3" id="KW-0159">Chromosome partition</keyword>
<keyword evidence="2 12" id="KW-0808">Transferase</keyword>
<evidence type="ECO:0000256" key="5">
    <source>
        <dbReference type="ARBA" id="ARBA00023315"/>
    </source>
</evidence>
<dbReference type="InterPro" id="IPR016181">
    <property type="entry name" value="Acyl_CoA_acyltransferase"/>
</dbReference>
<evidence type="ECO:0000256" key="4">
    <source>
        <dbReference type="ARBA" id="ARBA00022853"/>
    </source>
</evidence>
<dbReference type="EC" id="2.3.1.259" evidence="7"/>
<organism evidence="12 13">
    <name type="scientific">Chloropicon primus</name>
    <dbReference type="NCBI Taxonomy" id="1764295"/>
    <lineage>
        <taxon>Eukaryota</taxon>
        <taxon>Viridiplantae</taxon>
        <taxon>Chlorophyta</taxon>
        <taxon>Chloropicophyceae</taxon>
        <taxon>Chloropicales</taxon>
        <taxon>Chloropicaceae</taxon>
        <taxon>Chloropicon</taxon>
    </lineage>
</organism>
<dbReference type="PROSITE" id="PS51186">
    <property type="entry name" value="GNAT"/>
    <property type="match status" value="1"/>
</dbReference>
<comment type="similarity">
    <text evidence="6">Belongs to the acetyltransferase family. NAA60 subfamily.</text>
</comment>
<dbReference type="GO" id="GO:0004402">
    <property type="term" value="F:histone acetyltransferase activity"/>
    <property type="evidence" value="ECO:0007669"/>
    <property type="project" value="TreeGrafter"/>
</dbReference>
<dbReference type="EC" id="2.3.1.48" evidence="1"/>
<dbReference type="PANTHER" id="PTHR14744">
    <property type="entry name" value="N-ALPHA-ACETYLTRANSFERASE 60"/>
    <property type="match status" value="1"/>
</dbReference>
<gene>
    <name evidence="12" type="ORF">A3770_02p17160</name>
</gene>
<protein>
    <recommendedName>
        <fullName evidence="8">N-alpha-acetyltransferase 60</fullName>
        <ecNumber evidence="7">2.3.1.259</ecNumber>
        <ecNumber evidence="1">2.3.1.48</ecNumber>
    </recommendedName>
</protein>
<evidence type="ECO:0000256" key="2">
    <source>
        <dbReference type="ARBA" id="ARBA00022679"/>
    </source>
</evidence>
<evidence type="ECO:0000256" key="3">
    <source>
        <dbReference type="ARBA" id="ARBA00022829"/>
    </source>
</evidence>
<dbReference type="OrthoDB" id="47374at2759"/>
<dbReference type="SUPFAM" id="SSF55729">
    <property type="entry name" value="Acyl-CoA N-acyltransferases (Nat)"/>
    <property type="match status" value="1"/>
</dbReference>
<dbReference type="GO" id="GO:0000139">
    <property type="term" value="C:Golgi membrane"/>
    <property type="evidence" value="ECO:0007669"/>
    <property type="project" value="TreeGrafter"/>
</dbReference>
<feature type="domain" description="N-acetyltransferase" evidence="11">
    <location>
        <begin position="9"/>
        <end position="186"/>
    </location>
</feature>
<keyword evidence="13" id="KW-1185">Reference proteome</keyword>
<dbReference type="Pfam" id="PF00583">
    <property type="entry name" value="Acetyltransf_1"/>
    <property type="match status" value="1"/>
</dbReference>
<dbReference type="GO" id="GO:0120518">
    <property type="term" value="F:protein N-terminal-methionine acetyltransferase activity"/>
    <property type="evidence" value="ECO:0007669"/>
    <property type="project" value="UniProtKB-EC"/>
</dbReference>
<evidence type="ECO:0000256" key="7">
    <source>
        <dbReference type="ARBA" id="ARBA00026111"/>
    </source>
</evidence>
<dbReference type="EMBL" id="CP031035">
    <property type="protein sequence ID" value="QDZ19198.1"/>
    <property type="molecule type" value="Genomic_DNA"/>
</dbReference>
<keyword evidence="5" id="KW-0012">Acyltransferase</keyword>
<evidence type="ECO:0000259" key="11">
    <source>
        <dbReference type="PROSITE" id="PS51186"/>
    </source>
</evidence>
<dbReference type="GO" id="GO:0007059">
    <property type="term" value="P:chromosome segregation"/>
    <property type="evidence" value="ECO:0007669"/>
    <property type="project" value="UniProtKB-KW"/>
</dbReference>
<dbReference type="InterPro" id="IPR000182">
    <property type="entry name" value="GNAT_dom"/>
</dbReference>
<comment type="catalytic activity">
    <reaction evidence="9">
        <text>L-lysyl-[protein] + acetyl-CoA = N(6)-acetyl-L-lysyl-[protein] + CoA + H(+)</text>
        <dbReference type="Rhea" id="RHEA:45948"/>
        <dbReference type="Rhea" id="RHEA-COMP:9752"/>
        <dbReference type="Rhea" id="RHEA-COMP:10731"/>
        <dbReference type="ChEBI" id="CHEBI:15378"/>
        <dbReference type="ChEBI" id="CHEBI:29969"/>
        <dbReference type="ChEBI" id="CHEBI:57287"/>
        <dbReference type="ChEBI" id="CHEBI:57288"/>
        <dbReference type="ChEBI" id="CHEBI:61930"/>
        <dbReference type="EC" id="2.3.1.48"/>
    </reaction>
</comment>
<comment type="catalytic activity">
    <reaction evidence="10">
        <text>N-terminal L-methionyl-[transmembrane protein] + acetyl-CoA = N-terminal N(alpha)-acetyl-L-methionyl-[transmembrane protein] + CoA + H(+)</text>
        <dbReference type="Rhea" id="RHEA:50604"/>
        <dbReference type="Rhea" id="RHEA-COMP:12745"/>
        <dbReference type="Rhea" id="RHEA-COMP:12746"/>
        <dbReference type="ChEBI" id="CHEBI:15378"/>
        <dbReference type="ChEBI" id="CHEBI:57287"/>
        <dbReference type="ChEBI" id="CHEBI:57288"/>
        <dbReference type="ChEBI" id="CHEBI:64731"/>
        <dbReference type="ChEBI" id="CHEBI:133414"/>
        <dbReference type="EC" id="2.3.1.259"/>
    </reaction>
</comment>
<evidence type="ECO:0000256" key="9">
    <source>
        <dbReference type="ARBA" id="ARBA00048017"/>
    </source>
</evidence>
<name>A0A5B8MEY1_9CHLO</name>
<dbReference type="Gene3D" id="3.40.630.30">
    <property type="match status" value="1"/>
</dbReference>
<proteinExistence type="inferred from homology"/>
<dbReference type="Proteomes" id="UP000316726">
    <property type="component" value="Chromosome 2"/>
</dbReference>
<sequence>MAFDEHLGLSFRKVKPEDERELHLLHNECIKEISYPAEFFFKATHGCEGIEGWVCTTATSGGRGERLVGFVTVQVASSNHVEGKSLVDFIFLRPSDHLYILTLGVQEKYRHCGVATRLLDEVKRYTAKVSVDAIYLHALASNHKAIKFYTKNQFVCQKRLTGFYTLNSSEVHDGLLFCFSPAKALAQASDQCSLLPLSLFRKLLWF</sequence>
<dbReference type="CDD" id="cd04301">
    <property type="entry name" value="NAT_SF"/>
    <property type="match status" value="1"/>
</dbReference>
<evidence type="ECO:0000256" key="8">
    <source>
        <dbReference type="ARBA" id="ARBA00026144"/>
    </source>
</evidence>
<keyword evidence="4" id="KW-0156">Chromatin regulator</keyword>
<evidence type="ECO:0000256" key="10">
    <source>
        <dbReference type="ARBA" id="ARBA00048848"/>
    </source>
</evidence>
<accession>A0A5B8MEY1</accession>
<evidence type="ECO:0000313" key="12">
    <source>
        <dbReference type="EMBL" id="QDZ19198.1"/>
    </source>
</evidence>
<dbReference type="AlphaFoldDB" id="A0A5B8MEY1"/>
<dbReference type="STRING" id="1764295.A0A5B8MEY1"/>
<evidence type="ECO:0000256" key="6">
    <source>
        <dbReference type="ARBA" id="ARBA00025774"/>
    </source>
</evidence>
<reference evidence="12 13" key="1">
    <citation type="submission" date="2018-07" db="EMBL/GenBank/DDBJ databases">
        <title>The complete nuclear genome of the prasinophyte Chloropicon primus (CCMP1205).</title>
        <authorList>
            <person name="Pombert J.-F."/>
            <person name="Otis C."/>
            <person name="Turmel M."/>
            <person name="Lemieux C."/>
        </authorList>
    </citation>
    <scope>NUCLEOTIDE SEQUENCE [LARGE SCALE GENOMIC DNA]</scope>
    <source>
        <strain evidence="12 13">CCMP1205</strain>
    </source>
</reference>
<evidence type="ECO:0000256" key="1">
    <source>
        <dbReference type="ARBA" id="ARBA00013184"/>
    </source>
</evidence>
<dbReference type="PANTHER" id="PTHR14744:SF15">
    <property type="entry name" value="N-ALPHA-ACETYLTRANSFERASE 60"/>
    <property type="match status" value="1"/>
</dbReference>